<dbReference type="OrthoDB" id="1183224at2759"/>
<comment type="caution">
    <text evidence="3">The sequence shown here is derived from an EMBL/GenBank/DDBJ whole genome shotgun (WGS) entry which is preliminary data.</text>
</comment>
<accession>A0A5J9VZU3</accession>
<dbReference type="AlphaFoldDB" id="A0A5J9VZU3"/>
<comment type="similarity">
    <text evidence="1">Belongs to the CNOT9 family.</text>
</comment>
<dbReference type="InterPro" id="IPR007216">
    <property type="entry name" value="CNOT9"/>
</dbReference>
<name>A0A5J9VZU3_9POAL</name>
<gene>
    <name evidence="3" type="ORF">EJB05_14674</name>
</gene>
<protein>
    <recommendedName>
        <fullName evidence="5">Cell differentiation protein rcd1</fullName>
    </recommendedName>
</protein>
<dbReference type="Pfam" id="PF04078">
    <property type="entry name" value="Rcd1"/>
    <property type="match status" value="1"/>
</dbReference>
<dbReference type="EMBL" id="RWGY01000007">
    <property type="protein sequence ID" value="TVU41175.1"/>
    <property type="molecule type" value="Genomic_DNA"/>
</dbReference>
<dbReference type="InterPro" id="IPR016024">
    <property type="entry name" value="ARM-type_fold"/>
</dbReference>
<organism evidence="3 4">
    <name type="scientific">Eragrostis curvula</name>
    <name type="common">weeping love grass</name>
    <dbReference type="NCBI Taxonomy" id="38414"/>
    <lineage>
        <taxon>Eukaryota</taxon>
        <taxon>Viridiplantae</taxon>
        <taxon>Streptophyta</taxon>
        <taxon>Embryophyta</taxon>
        <taxon>Tracheophyta</taxon>
        <taxon>Spermatophyta</taxon>
        <taxon>Magnoliopsida</taxon>
        <taxon>Liliopsida</taxon>
        <taxon>Poales</taxon>
        <taxon>Poaceae</taxon>
        <taxon>PACMAD clade</taxon>
        <taxon>Chloridoideae</taxon>
        <taxon>Eragrostideae</taxon>
        <taxon>Eragrostidinae</taxon>
        <taxon>Eragrostis</taxon>
    </lineage>
</organism>
<proteinExistence type="inferred from homology"/>
<dbReference type="GO" id="GO:0006402">
    <property type="term" value="P:mRNA catabolic process"/>
    <property type="evidence" value="ECO:0007669"/>
    <property type="project" value="InterPro"/>
</dbReference>
<evidence type="ECO:0000256" key="1">
    <source>
        <dbReference type="ARBA" id="ARBA00006385"/>
    </source>
</evidence>
<sequence length="308" mass="33467">MNLEEQLVLDLADPELRGNALVELSKKRETFQDLAVLLWCSYGTMAVLLQELLAAYPYGAPLSSSASNRACNVLALLQTVASHQETRIQFVRAHFPAYLEPFLSCAYQGTAFESLRLTTLGVLGALVKDDDAEVIILLLQSEVIALCLKIMEMGNETPKMVATYIIQKIMLNDAGLTFFCATADRFFNVASVLATMVHALVEKPSTKVLKLVIRCYLRLTYNNKALVVLRLTIPEALKDGTFDNCLRDDHATVQCLQQLLHRLNDDGPGGAPLPVPDPAAGGRGSAWQGAPPPGPSAAGRGAFLPEQV</sequence>
<feature type="region of interest" description="Disordered" evidence="2">
    <location>
        <begin position="267"/>
        <end position="308"/>
    </location>
</feature>
<dbReference type="SUPFAM" id="SSF48371">
    <property type="entry name" value="ARM repeat"/>
    <property type="match status" value="1"/>
</dbReference>
<dbReference type="InterPro" id="IPR011989">
    <property type="entry name" value="ARM-like"/>
</dbReference>
<dbReference type="Gramene" id="TVU41175">
    <property type="protein sequence ID" value="TVU41175"/>
    <property type="gene ID" value="EJB05_14674"/>
</dbReference>
<dbReference type="FunFam" id="1.25.10.10:FF:000661">
    <property type="entry name" value="Cell differentiation family, Rcd1-like containing protein"/>
    <property type="match status" value="1"/>
</dbReference>
<keyword evidence="4" id="KW-1185">Reference proteome</keyword>
<dbReference type="GO" id="GO:0030014">
    <property type="term" value="C:CCR4-NOT complex"/>
    <property type="evidence" value="ECO:0007669"/>
    <property type="project" value="InterPro"/>
</dbReference>
<dbReference type="PANTHER" id="PTHR12262">
    <property type="entry name" value="CCR4-NOT TRANSCRIPTION COMPLEX SUBUNIT 9"/>
    <property type="match status" value="1"/>
</dbReference>
<evidence type="ECO:0008006" key="5">
    <source>
        <dbReference type="Google" id="ProtNLM"/>
    </source>
</evidence>
<evidence type="ECO:0000313" key="3">
    <source>
        <dbReference type="EMBL" id="TVU41175.1"/>
    </source>
</evidence>
<dbReference type="Gene3D" id="1.25.10.10">
    <property type="entry name" value="Leucine-rich Repeat Variant"/>
    <property type="match status" value="1"/>
</dbReference>
<evidence type="ECO:0000313" key="4">
    <source>
        <dbReference type="Proteomes" id="UP000324897"/>
    </source>
</evidence>
<dbReference type="Proteomes" id="UP000324897">
    <property type="component" value="Chromosome 4"/>
</dbReference>
<reference evidence="3 4" key="1">
    <citation type="journal article" date="2019" name="Sci. Rep.">
        <title>A high-quality genome of Eragrostis curvula grass provides insights into Poaceae evolution and supports new strategies to enhance forage quality.</title>
        <authorList>
            <person name="Carballo J."/>
            <person name="Santos B.A.C.M."/>
            <person name="Zappacosta D."/>
            <person name="Garbus I."/>
            <person name="Selva J.P."/>
            <person name="Gallo C.A."/>
            <person name="Diaz A."/>
            <person name="Albertini E."/>
            <person name="Caccamo M."/>
            <person name="Echenique V."/>
        </authorList>
    </citation>
    <scope>NUCLEOTIDE SEQUENCE [LARGE SCALE GENOMIC DNA]</scope>
    <source>
        <strain evidence="4">cv. Victoria</strain>
        <tissue evidence="3">Leaf</tissue>
    </source>
</reference>
<evidence type="ECO:0000256" key="2">
    <source>
        <dbReference type="SAM" id="MobiDB-lite"/>
    </source>
</evidence>